<evidence type="ECO:0000313" key="2">
    <source>
        <dbReference type="Proteomes" id="UP001153954"/>
    </source>
</evidence>
<reference evidence="1" key="1">
    <citation type="submission" date="2022-03" db="EMBL/GenBank/DDBJ databases">
        <authorList>
            <person name="Tunstrom K."/>
        </authorList>
    </citation>
    <scope>NUCLEOTIDE SEQUENCE</scope>
</reference>
<accession>A0AAU9USD3</accession>
<name>A0AAU9USD3_EUPED</name>
<evidence type="ECO:0000313" key="1">
    <source>
        <dbReference type="EMBL" id="CAH2102042.1"/>
    </source>
</evidence>
<protein>
    <submittedName>
        <fullName evidence="1">Uncharacterized protein</fullName>
    </submittedName>
</protein>
<dbReference type="Proteomes" id="UP001153954">
    <property type="component" value="Unassembled WGS sequence"/>
</dbReference>
<sequence>MSKEIDIRIGNAWKSCLGVKEIMKNKETKMFIKTKLYNVFVLPDLTYGCQIWALTIAQNANVLSLQKAIAMHAEHKDKKETGTKNGIRP</sequence>
<proteinExistence type="predicted"/>
<dbReference type="EMBL" id="CAKOGL010000025">
    <property type="protein sequence ID" value="CAH2102042.1"/>
    <property type="molecule type" value="Genomic_DNA"/>
</dbReference>
<comment type="caution">
    <text evidence="1">The sequence shown here is derived from an EMBL/GenBank/DDBJ whole genome shotgun (WGS) entry which is preliminary data.</text>
</comment>
<gene>
    <name evidence="1" type="ORF">EEDITHA_LOCUS16733</name>
</gene>
<organism evidence="1 2">
    <name type="scientific">Euphydryas editha</name>
    <name type="common">Edith's checkerspot</name>
    <dbReference type="NCBI Taxonomy" id="104508"/>
    <lineage>
        <taxon>Eukaryota</taxon>
        <taxon>Metazoa</taxon>
        <taxon>Ecdysozoa</taxon>
        <taxon>Arthropoda</taxon>
        <taxon>Hexapoda</taxon>
        <taxon>Insecta</taxon>
        <taxon>Pterygota</taxon>
        <taxon>Neoptera</taxon>
        <taxon>Endopterygota</taxon>
        <taxon>Lepidoptera</taxon>
        <taxon>Glossata</taxon>
        <taxon>Ditrysia</taxon>
        <taxon>Papilionoidea</taxon>
        <taxon>Nymphalidae</taxon>
        <taxon>Nymphalinae</taxon>
        <taxon>Euphydryas</taxon>
    </lineage>
</organism>
<keyword evidence="2" id="KW-1185">Reference proteome</keyword>
<dbReference type="AlphaFoldDB" id="A0AAU9USD3"/>